<sequence>MNKSTLVEIKEEELKEINGGSFTGTLITIGAIGTGAYTVYRFGKGVVEGYSEAEAEDK</sequence>
<dbReference type="EMBL" id="CP003359">
    <property type="protein sequence ID" value="AGB41861.1"/>
    <property type="molecule type" value="Genomic_DNA"/>
</dbReference>
<accession>L0KA37</accession>
<evidence type="ECO:0000313" key="1">
    <source>
        <dbReference type="EMBL" id="AGB41861.1"/>
    </source>
</evidence>
<dbReference type="AlphaFoldDB" id="L0KA37"/>
<evidence type="ECO:0000313" key="2">
    <source>
        <dbReference type="Proteomes" id="UP000010880"/>
    </source>
</evidence>
<dbReference type="HOGENOM" id="CLU_2973149_0_0_9"/>
<reference evidence="2" key="1">
    <citation type="submission" date="2012-02" db="EMBL/GenBank/DDBJ databases">
        <title>The complete genome of Halobacteroides halobius DSM 5150.</title>
        <authorList>
            <person name="Lucas S."/>
            <person name="Copeland A."/>
            <person name="Lapidus A."/>
            <person name="Glavina del Rio T."/>
            <person name="Dalin E."/>
            <person name="Tice H."/>
            <person name="Bruce D."/>
            <person name="Goodwin L."/>
            <person name="Pitluck S."/>
            <person name="Peters L."/>
            <person name="Mikhailova N."/>
            <person name="Gu W."/>
            <person name="Kyrpides N."/>
            <person name="Mavromatis K."/>
            <person name="Ivanova N."/>
            <person name="Brettin T."/>
            <person name="Detter J.C."/>
            <person name="Han C."/>
            <person name="Larimer F."/>
            <person name="Land M."/>
            <person name="Hauser L."/>
            <person name="Markowitz V."/>
            <person name="Cheng J.-F."/>
            <person name="Hugenholtz P."/>
            <person name="Woyke T."/>
            <person name="Wu D."/>
            <person name="Tindall B."/>
            <person name="Pomrenke H."/>
            <person name="Brambilla E."/>
            <person name="Klenk H.-P."/>
            <person name="Eisen J.A."/>
        </authorList>
    </citation>
    <scope>NUCLEOTIDE SEQUENCE [LARGE SCALE GENOMIC DNA]</scope>
    <source>
        <strain evidence="2">ATCC 35273 / DSM 5150 / MD-1</strain>
    </source>
</reference>
<dbReference type="Proteomes" id="UP000010880">
    <property type="component" value="Chromosome"/>
</dbReference>
<organism evidence="1 2">
    <name type="scientific">Halobacteroides halobius (strain ATCC 35273 / DSM 5150 / MD-1)</name>
    <dbReference type="NCBI Taxonomy" id="748449"/>
    <lineage>
        <taxon>Bacteria</taxon>
        <taxon>Bacillati</taxon>
        <taxon>Bacillota</taxon>
        <taxon>Clostridia</taxon>
        <taxon>Halanaerobiales</taxon>
        <taxon>Halobacteroidaceae</taxon>
        <taxon>Halobacteroides</taxon>
    </lineage>
</organism>
<dbReference type="RefSeq" id="WP_015327577.1">
    <property type="nucleotide sequence ID" value="NC_019978.1"/>
</dbReference>
<dbReference type="STRING" id="748449.Halha_1956"/>
<name>L0KA37_HALHC</name>
<gene>
    <name evidence="1" type="ordered locus">Halha_1956</name>
</gene>
<dbReference type="KEGG" id="hhl:Halha_1956"/>
<proteinExistence type="predicted"/>
<protein>
    <recommendedName>
        <fullName evidence="3">Class IIb bacteriocin, lactobin A/cerein 7B family</fullName>
    </recommendedName>
</protein>
<evidence type="ECO:0008006" key="3">
    <source>
        <dbReference type="Google" id="ProtNLM"/>
    </source>
</evidence>
<keyword evidence="2" id="KW-1185">Reference proteome</keyword>